<accession>A0A518EVT3</accession>
<organism evidence="1 2">
    <name type="scientific">Saltatorellus ferox</name>
    <dbReference type="NCBI Taxonomy" id="2528018"/>
    <lineage>
        <taxon>Bacteria</taxon>
        <taxon>Pseudomonadati</taxon>
        <taxon>Planctomycetota</taxon>
        <taxon>Planctomycetia</taxon>
        <taxon>Planctomycetia incertae sedis</taxon>
        <taxon>Saltatorellus</taxon>
    </lineage>
</organism>
<protein>
    <submittedName>
        <fullName evidence="1">Uncharacterized protein</fullName>
    </submittedName>
</protein>
<dbReference type="InterPro" id="IPR013517">
    <property type="entry name" value="FG-GAP"/>
</dbReference>
<dbReference type="PANTHER" id="PTHR36220">
    <property type="entry name" value="UNNAMED PRODUCT"/>
    <property type="match status" value="1"/>
</dbReference>
<dbReference type="EMBL" id="CP036434">
    <property type="protein sequence ID" value="QDV08202.1"/>
    <property type="molecule type" value="Genomic_DNA"/>
</dbReference>
<evidence type="ECO:0000313" key="1">
    <source>
        <dbReference type="EMBL" id="QDV08202.1"/>
    </source>
</evidence>
<evidence type="ECO:0000313" key="2">
    <source>
        <dbReference type="Proteomes" id="UP000320390"/>
    </source>
</evidence>
<gene>
    <name evidence="1" type="ORF">Poly30_37380</name>
</gene>
<dbReference type="AlphaFoldDB" id="A0A518EVT3"/>
<dbReference type="OrthoDB" id="218629at2"/>
<dbReference type="Pfam" id="PF14312">
    <property type="entry name" value="FG-GAP_2"/>
    <property type="match status" value="1"/>
</dbReference>
<dbReference type="PANTHER" id="PTHR36220:SF1">
    <property type="entry name" value="GAMMA TUBULIN COMPLEX COMPONENT C-TERMINAL DOMAIN-CONTAINING PROTEIN"/>
    <property type="match status" value="1"/>
</dbReference>
<reference evidence="1 2" key="1">
    <citation type="submission" date="2019-02" db="EMBL/GenBank/DDBJ databases">
        <title>Deep-cultivation of Planctomycetes and their phenomic and genomic characterization uncovers novel biology.</title>
        <authorList>
            <person name="Wiegand S."/>
            <person name="Jogler M."/>
            <person name="Boedeker C."/>
            <person name="Pinto D."/>
            <person name="Vollmers J."/>
            <person name="Rivas-Marin E."/>
            <person name="Kohn T."/>
            <person name="Peeters S.H."/>
            <person name="Heuer A."/>
            <person name="Rast P."/>
            <person name="Oberbeckmann S."/>
            <person name="Bunk B."/>
            <person name="Jeske O."/>
            <person name="Meyerdierks A."/>
            <person name="Storesund J.E."/>
            <person name="Kallscheuer N."/>
            <person name="Luecker S."/>
            <person name="Lage O.M."/>
            <person name="Pohl T."/>
            <person name="Merkel B.J."/>
            <person name="Hornburger P."/>
            <person name="Mueller R.-W."/>
            <person name="Bruemmer F."/>
            <person name="Labrenz M."/>
            <person name="Spormann A.M."/>
            <person name="Op den Camp H."/>
            <person name="Overmann J."/>
            <person name="Amann R."/>
            <person name="Jetten M.S.M."/>
            <person name="Mascher T."/>
            <person name="Medema M.H."/>
            <person name="Devos D.P."/>
            <person name="Kaster A.-K."/>
            <person name="Ovreas L."/>
            <person name="Rohde M."/>
            <person name="Galperin M.Y."/>
            <person name="Jogler C."/>
        </authorList>
    </citation>
    <scope>NUCLEOTIDE SEQUENCE [LARGE SCALE GENOMIC DNA]</scope>
    <source>
        <strain evidence="1 2">Poly30</strain>
    </source>
</reference>
<sequence length="287" mass="30492">MDGDWAVAGHLPDQLWGLKGRVEVFRRSPITSLWEHHQTLQASDGLASAPSGADDFGISVSVAGGRILVGAPVTRNDLGGIVGAAYTFVLGQDGYWHPEAVLRTDRAKGMTTGSGPYVGENVELDDGIALVYSPGDYRADPSIREGSVTVFELPIGQPTCPGRPSSVTPAGARMEVLGRPFASYQAWTIEGQELPRQAAVLPLMGTMSGSTIFSQGELCLGGAVFRLGSAFGFSDGVGRFSESFESGDGLVEPAVLAGSTWHFQLWYRDLHPTPVSNFSSAIELTFR</sequence>
<keyword evidence="2" id="KW-1185">Reference proteome</keyword>
<proteinExistence type="predicted"/>
<name>A0A518EVT3_9BACT</name>
<dbReference type="Proteomes" id="UP000320390">
    <property type="component" value="Chromosome"/>
</dbReference>